<accession>A0ABN3K4E6</accession>
<protein>
    <recommendedName>
        <fullName evidence="3">Lipoprotein</fullName>
    </recommendedName>
</protein>
<gene>
    <name evidence="1" type="ORF">GCM10010191_74480</name>
</gene>
<keyword evidence="2" id="KW-1185">Reference proteome</keyword>
<name>A0ABN3K4E6_9ACTN</name>
<reference evidence="1 2" key="1">
    <citation type="journal article" date="2019" name="Int. J. Syst. Evol. Microbiol.">
        <title>The Global Catalogue of Microorganisms (GCM) 10K type strain sequencing project: providing services to taxonomists for standard genome sequencing and annotation.</title>
        <authorList>
            <consortium name="The Broad Institute Genomics Platform"/>
            <consortium name="The Broad Institute Genome Sequencing Center for Infectious Disease"/>
            <person name="Wu L."/>
            <person name="Ma J."/>
        </authorList>
    </citation>
    <scope>NUCLEOTIDE SEQUENCE [LARGE SCALE GENOMIC DNA]</scope>
    <source>
        <strain evidence="1 2">JCM 3325</strain>
    </source>
</reference>
<dbReference type="EMBL" id="BAAARW010000030">
    <property type="protein sequence ID" value="GAA2446525.1"/>
    <property type="molecule type" value="Genomic_DNA"/>
</dbReference>
<evidence type="ECO:0000313" key="1">
    <source>
        <dbReference type="EMBL" id="GAA2446525.1"/>
    </source>
</evidence>
<sequence length="97" mass="10675">MKFTRTGLICLVVVAGLATGCGGGDVTKEDFIAKVKTEKEFQGLPQKAYDCMADLMMNSANKEDLKQYVDGKKTMDQIKQTKSDAEMQKDAEKCVSQ</sequence>
<dbReference type="RefSeq" id="WP_344595527.1">
    <property type="nucleotide sequence ID" value="NZ_BAAARW010000030.1"/>
</dbReference>
<proteinExistence type="predicted"/>
<comment type="caution">
    <text evidence="1">The sequence shown here is derived from an EMBL/GenBank/DDBJ whole genome shotgun (WGS) entry which is preliminary data.</text>
</comment>
<evidence type="ECO:0000313" key="2">
    <source>
        <dbReference type="Proteomes" id="UP001501231"/>
    </source>
</evidence>
<evidence type="ECO:0008006" key="3">
    <source>
        <dbReference type="Google" id="ProtNLM"/>
    </source>
</evidence>
<dbReference type="Proteomes" id="UP001501231">
    <property type="component" value="Unassembled WGS sequence"/>
</dbReference>
<organism evidence="1 2">
    <name type="scientific">Actinomadura vinacea</name>
    <dbReference type="NCBI Taxonomy" id="115336"/>
    <lineage>
        <taxon>Bacteria</taxon>
        <taxon>Bacillati</taxon>
        <taxon>Actinomycetota</taxon>
        <taxon>Actinomycetes</taxon>
        <taxon>Streptosporangiales</taxon>
        <taxon>Thermomonosporaceae</taxon>
        <taxon>Actinomadura</taxon>
    </lineage>
</organism>
<dbReference type="PROSITE" id="PS51257">
    <property type="entry name" value="PROKAR_LIPOPROTEIN"/>
    <property type="match status" value="1"/>
</dbReference>